<proteinExistence type="inferred from homology"/>
<dbReference type="InterPro" id="IPR046433">
    <property type="entry name" value="ActCoA_hydro"/>
</dbReference>
<dbReference type="Pfam" id="PF13336">
    <property type="entry name" value="AcetylCoA_hyd_C"/>
    <property type="match status" value="1"/>
</dbReference>
<dbReference type="GO" id="GO:0005739">
    <property type="term" value="C:mitochondrion"/>
    <property type="evidence" value="ECO:0007669"/>
    <property type="project" value="TreeGrafter"/>
</dbReference>
<comment type="similarity">
    <text evidence="1">Belongs to the acetyl-CoA hydrolase/transferase family.</text>
</comment>
<dbReference type="InterPro" id="IPR037171">
    <property type="entry name" value="NagB/RpiA_transferase-like"/>
</dbReference>
<name>A0A7E4VQ49_PANRE</name>
<dbReference type="Gene3D" id="3.30.750.70">
    <property type="entry name" value="4-hydroxybutyrate coenzyme like domains"/>
    <property type="match status" value="1"/>
</dbReference>
<dbReference type="GO" id="GO:0008775">
    <property type="term" value="F:acetate CoA-transferase activity"/>
    <property type="evidence" value="ECO:0007669"/>
    <property type="project" value="InterPro"/>
</dbReference>
<organism evidence="5 6">
    <name type="scientific">Panagrellus redivivus</name>
    <name type="common">Microworm</name>
    <dbReference type="NCBI Taxonomy" id="6233"/>
    <lineage>
        <taxon>Eukaryota</taxon>
        <taxon>Metazoa</taxon>
        <taxon>Ecdysozoa</taxon>
        <taxon>Nematoda</taxon>
        <taxon>Chromadorea</taxon>
        <taxon>Rhabditida</taxon>
        <taxon>Tylenchina</taxon>
        <taxon>Panagrolaimomorpha</taxon>
        <taxon>Panagrolaimoidea</taxon>
        <taxon>Panagrolaimidae</taxon>
        <taxon>Panagrellus</taxon>
    </lineage>
</organism>
<reference evidence="5" key="1">
    <citation type="journal article" date="2013" name="Genetics">
        <title>The draft genome and transcriptome of Panagrellus redivivus are shaped by the harsh demands of a free-living lifestyle.</title>
        <authorList>
            <person name="Srinivasan J."/>
            <person name="Dillman A.R."/>
            <person name="Macchietto M.G."/>
            <person name="Heikkinen L."/>
            <person name="Lakso M."/>
            <person name="Fracchia K.M."/>
            <person name="Antoshechkin I."/>
            <person name="Mortazavi A."/>
            <person name="Wong G."/>
            <person name="Sternberg P.W."/>
        </authorList>
    </citation>
    <scope>NUCLEOTIDE SEQUENCE [LARGE SCALE GENOMIC DNA]</scope>
    <source>
        <strain evidence="5">MT8872</strain>
    </source>
</reference>
<evidence type="ECO:0000313" key="6">
    <source>
        <dbReference type="WBParaSite" id="Pan_g23874.t2"/>
    </source>
</evidence>
<keyword evidence="5" id="KW-1185">Reference proteome</keyword>
<evidence type="ECO:0000259" key="3">
    <source>
        <dbReference type="Pfam" id="PF02550"/>
    </source>
</evidence>
<dbReference type="PANTHER" id="PTHR21432:SF20">
    <property type="entry name" value="ACETYL-COA HYDROLASE"/>
    <property type="match status" value="1"/>
</dbReference>
<feature type="domain" description="Acetyl-CoA hydrolase/transferase C-terminal" evidence="4">
    <location>
        <begin position="305"/>
        <end position="459"/>
    </location>
</feature>
<protein>
    <submittedName>
        <fullName evidence="6">Acetyl-CoA hydrolase</fullName>
    </submittedName>
</protein>
<evidence type="ECO:0000256" key="1">
    <source>
        <dbReference type="ARBA" id="ARBA00009632"/>
    </source>
</evidence>
<dbReference type="InterPro" id="IPR003702">
    <property type="entry name" value="ActCoA_hydro_N"/>
</dbReference>
<dbReference type="WBParaSite" id="Pan_g23874.t2">
    <property type="protein sequence ID" value="Pan_g23874.t2"/>
    <property type="gene ID" value="Pan_g23874"/>
</dbReference>
<dbReference type="Proteomes" id="UP000492821">
    <property type="component" value="Unassembled WGS sequence"/>
</dbReference>
<dbReference type="Pfam" id="PF02550">
    <property type="entry name" value="AcetylCoA_hydro"/>
    <property type="match status" value="1"/>
</dbReference>
<dbReference type="GO" id="GO:0006083">
    <property type="term" value="P:acetate metabolic process"/>
    <property type="evidence" value="ECO:0007669"/>
    <property type="project" value="InterPro"/>
</dbReference>
<dbReference type="InterPro" id="IPR026888">
    <property type="entry name" value="AcetylCoA_hyd_C"/>
</dbReference>
<dbReference type="Gene3D" id="3.40.1080.20">
    <property type="entry name" value="Acetyl-CoA hydrolase/transferase C-terminal domain"/>
    <property type="match status" value="1"/>
</dbReference>
<feature type="domain" description="Acetyl-CoA hydrolase/transferase N-terminal" evidence="3">
    <location>
        <begin position="41"/>
        <end position="214"/>
    </location>
</feature>
<evidence type="ECO:0000256" key="2">
    <source>
        <dbReference type="ARBA" id="ARBA00022679"/>
    </source>
</evidence>
<evidence type="ECO:0000259" key="4">
    <source>
        <dbReference type="Pfam" id="PF13336"/>
    </source>
</evidence>
<dbReference type="PANTHER" id="PTHR21432">
    <property type="entry name" value="ACETYL-COA HYDROLASE-RELATED"/>
    <property type="match status" value="1"/>
</dbReference>
<reference evidence="6" key="2">
    <citation type="submission" date="2020-10" db="UniProtKB">
        <authorList>
            <consortium name="WormBaseParasite"/>
        </authorList>
    </citation>
    <scope>IDENTIFICATION</scope>
</reference>
<dbReference type="AlphaFoldDB" id="A0A7E4VQ49"/>
<dbReference type="SUPFAM" id="SSF100950">
    <property type="entry name" value="NagB/RpiA/CoA transferase-like"/>
    <property type="match status" value="2"/>
</dbReference>
<dbReference type="InterPro" id="IPR038460">
    <property type="entry name" value="AcetylCoA_hyd_C_sf"/>
</dbReference>
<keyword evidence="2" id="KW-0808">Transferase</keyword>
<accession>A0A7E4VQ49</accession>
<dbReference type="Gene3D" id="3.40.1080.10">
    <property type="entry name" value="Glutaconate Coenzyme A-transferase"/>
    <property type="match status" value="1"/>
</dbReference>
<evidence type="ECO:0000313" key="5">
    <source>
        <dbReference type="Proteomes" id="UP000492821"/>
    </source>
</evidence>
<sequence>MNRSAAQTRSFSTSLRALRKLVNEGSSEVAFPIHGKKPVIASLKDAFGCVKSGDHVFVHGIAATPSPLLQGLCEHAAANDLKKITLHHLHLEGPTPWLQDEYRGHIRSNSLFTGHNLRKGVNDGTVDFNSCFLHEVPLLFRRGAINLNVALIHVSPPDANGYCSLGTSVDAARAAVTNADYIIAMTNDQMPRTFGDGLIHQSHIDVVVESNGFPLHLRNIAKMSPTEQKIGEIIAEHLVDDGATLQMGIGAIPDAALAALKGHKDLGVHTEMFSDGILDLVECNALTNAKKHILPGKIVTSFVYGSKRLYDFLDNNPLVHFGDVQWTNDPSVIRQNPKIAAINSAVEIDLTGQVVADSVGRRFLSGFGGQVDFIRGAAIGDDGLGKPIIALPSATKKGQSKIVPYIQEGAGVVTSRAHVHYVVTEYGIAQLWGKNMRQRAYELIKIAHPDNRESLEKAAFERMKSCVFSPVRPVLFSLEGARKWTNSWPHRGKHATLNSQL</sequence>